<keyword evidence="3" id="KW-1185">Reference proteome</keyword>
<dbReference type="RefSeq" id="WP_377380066.1">
    <property type="nucleotide sequence ID" value="NZ_JBHSSW010000028.1"/>
</dbReference>
<dbReference type="EMBL" id="JBHSSW010000028">
    <property type="protein sequence ID" value="MFC6199213.1"/>
    <property type="molecule type" value="Genomic_DNA"/>
</dbReference>
<accession>A0ABW1SCE4</accession>
<reference evidence="3" key="1">
    <citation type="journal article" date="2019" name="Int. J. Syst. Evol. Microbiol.">
        <title>The Global Catalogue of Microorganisms (GCM) 10K type strain sequencing project: providing services to taxonomists for standard genome sequencing and annotation.</title>
        <authorList>
            <consortium name="The Broad Institute Genomics Platform"/>
            <consortium name="The Broad Institute Genome Sequencing Center for Infectious Disease"/>
            <person name="Wu L."/>
            <person name="Ma J."/>
        </authorList>
    </citation>
    <scope>NUCLEOTIDE SEQUENCE [LARGE SCALE GENOMIC DNA]</scope>
    <source>
        <strain evidence="3">CGMCC-1.15741</strain>
    </source>
</reference>
<comment type="caution">
    <text evidence="2">The sequence shown here is derived from an EMBL/GenBank/DDBJ whole genome shotgun (WGS) entry which is preliminary data.</text>
</comment>
<evidence type="ECO:0000313" key="3">
    <source>
        <dbReference type="Proteomes" id="UP001596303"/>
    </source>
</evidence>
<organism evidence="2 3">
    <name type="scientific">Ponticaulis profundi</name>
    <dbReference type="NCBI Taxonomy" id="2665222"/>
    <lineage>
        <taxon>Bacteria</taxon>
        <taxon>Pseudomonadati</taxon>
        <taxon>Pseudomonadota</taxon>
        <taxon>Alphaproteobacteria</taxon>
        <taxon>Hyphomonadales</taxon>
        <taxon>Hyphomonadaceae</taxon>
        <taxon>Ponticaulis</taxon>
    </lineage>
</organism>
<protein>
    <submittedName>
        <fullName evidence="2">Uncharacterized protein</fullName>
    </submittedName>
</protein>
<evidence type="ECO:0000256" key="1">
    <source>
        <dbReference type="SAM" id="MobiDB-lite"/>
    </source>
</evidence>
<name>A0ABW1SCE4_9PROT</name>
<sequence length="79" mass="8764">MSKAICREVQVMARPEGECANSENTEICDSQDFAALFEELKNWEEQLRHIDQNLLTGDENCTSEKSANATSKRGGPSPC</sequence>
<feature type="region of interest" description="Disordered" evidence="1">
    <location>
        <begin position="58"/>
        <end position="79"/>
    </location>
</feature>
<dbReference type="Proteomes" id="UP001596303">
    <property type="component" value="Unassembled WGS sequence"/>
</dbReference>
<feature type="compositionally biased region" description="Polar residues" evidence="1">
    <location>
        <begin position="58"/>
        <end position="71"/>
    </location>
</feature>
<gene>
    <name evidence="2" type="ORF">ACFQDM_14095</name>
</gene>
<proteinExistence type="predicted"/>
<evidence type="ECO:0000313" key="2">
    <source>
        <dbReference type="EMBL" id="MFC6199213.1"/>
    </source>
</evidence>